<evidence type="ECO:0000256" key="5">
    <source>
        <dbReference type="ARBA" id="ARBA00022692"/>
    </source>
</evidence>
<keyword evidence="8" id="KW-0915">Sodium</keyword>
<feature type="transmembrane region" description="Helical" evidence="13">
    <location>
        <begin position="392"/>
        <end position="413"/>
    </location>
</feature>
<evidence type="ECO:0000256" key="2">
    <source>
        <dbReference type="ARBA" id="ARBA00006434"/>
    </source>
</evidence>
<comment type="subcellular location">
    <subcellularLocation>
        <location evidence="1">Cell membrane</location>
        <topology evidence="1">Multi-pass membrane protein</topology>
    </subcellularLocation>
</comment>
<comment type="caution">
    <text evidence="14">The sequence shown here is derived from an EMBL/GenBank/DDBJ whole genome shotgun (WGS) entry which is preliminary data.</text>
</comment>
<keyword evidence="15" id="KW-1185">Reference proteome</keyword>
<evidence type="ECO:0000256" key="10">
    <source>
        <dbReference type="ARBA" id="ARBA00023136"/>
    </source>
</evidence>
<feature type="transmembrane region" description="Helical" evidence="13">
    <location>
        <begin position="366"/>
        <end position="385"/>
    </location>
</feature>
<keyword evidence="10 13" id="KW-0472">Membrane</keyword>
<dbReference type="InterPro" id="IPR001734">
    <property type="entry name" value="Na/solute_symporter"/>
</dbReference>
<comment type="catalytic activity">
    <reaction evidence="12">
        <text>L-proline(in) + Na(+)(in) = L-proline(out) + Na(+)(out)</text>
        <dbReference type="Rhea" id="RHEA:28967"/>
        <dbReference type="ChEBI" id="CHEBI:29101"/>
        <dbReference type="ChEBI" id="CHEBI:60039"/>
    </reaction>
</comment>
<feature type="transmembrane region" description="Helical" evidence="13">
    <location>
        <begin position="155"/>
        <end position="173"/>
    </location>
</feature>
<feature type="transmembrane region" description="Helical" evidence="13">
    <location>
        <begin position="428"/>
        <end position="448"/>
    </location>
</feature>
<feature type="transmembrane region" description="Helical" evidence="13">
    <location>
        <begin position="302"/>
        <end position="321"/>
    </location>
</feature>
<evidence type="ECO:0000256" key="12">
    <source>
        <dbReference type="ARBA" id="ARBA00033708"/>
    </source>
</evidence>
<dbReference type="InterPro" id="IPR050277">
    <property type="entry name" value="Sodium:Solute_Symporter"/>
</dbReference>
<evidence type="ECO:0000256" key="4">
    <source>
        <dbReference type="ARBA" id="ARBA00022475"/>
    </source>
</evidence>
<evidence type="ECO:0000256" key="6">
    <source>
        <dbReference type="ARBA" id="ARBA00022847"/>
    </source>
</evidence>
<dbReference type="InterPro" id="IPR038377">
    <property type="entry name" value="Na/Glc_symporter_sf"/>
</dbReference>
<feature type="transmembrane region" description="Helical" evidence="13">
    <location>
        <begin position="342"/>
        <end position="360"/>
    </location>
</feature>
<feature type="transmembrane region" description="Helical" evidence="13">
    <location>
        <begin position="82"/>
        <end position="101"/>
    </location>
</feature>
<keyword evidence="9" id="KW-0406">Ion transport</keyword>
<organism evidence="14 15">
    <name type="scientific">Brumimicrobium aurantiacum</name>
    <dbReference type="NCBI Taxonomy" id="1737063"/>
    <lineage>
        <taxon>Bacteria</taxon>
        <taxon>Pseudomonadati</taxon>
        <taxon>Bacteroidota</taxon>
        <taxon>Flavobacteriia</taxon>
        <taxon>Flavobacteriales</taxon>
        <taxon>Crocinitomicaceae</taxon>
        <taxon>Brumimicrobium</taxon>
    </lineage>
</organism>
<accession>A0A3E1EUL4</accession>
<keyword evidence="7 13" id="KW-1133">Transmembrane helix</keyword>
<dbReference type="PANTHER" id="PTHR48086">
    <property type="entry name" value="SODIUM/PROLINE SYMPORTER-RELATED"/>
    <property type="match status" value="1"/>
</dbReference>
<feature type="transmembrane region" description="Helical" evidence="13">
    <location>
        <begin position="185"/>
        <end position="204"/>
    </location>
</feature>
<evidence type="ECO:0000313" key="15">
    <source>
        <dbReference type="Proteomes" id="UP000257127"/>
    </source>
</evidence>
<feature type="transmembrane region" description="Helical" evidence="13">
    <location>
        <begin position="261"/>
        <end position="282"/>
    </location>
</feature>
<reference evidence="14 15" key="1">
    <citation type="submission" date="2018-08" db="EMBL/GenBank/DDBJ databases">
        <title>The draft genome squence of Brumimicrobium sp. N62.</title>
        <authorList>
            <person name="Du Z.-J."/>
            <person name="Luo H.-R."/>
        </authorList>
    </citation>
    <scope>NUCLEOTIDE SEQUENCE [LARGE SCALE GENOMIC DNA]</scope>
    <source>
        <strain evidence="14 15">N62</strain>
    </source>
</reference>
<dbReference type="OrthoDB" id="1190692at2"/>
<proteinExistence type="inferred from homology"/>
<keyword evidence="5 13" id="KW-0812">Transmembrane</keyword>
<feature type="transmembrane region" description="Helical" evidence="13">
    <location>
        <begin position="52"/>
        <end position="70"/>
    </location>
</feature>
<evidence type="ECO:0000256" key="9">
    <source>
        <dbReference type="ARBA" id="ARBA00023065"/>
    </source>
</evidence>
<gene>
    <name evidence="14" type="ORF">DXU93_14540</name>
</gene>
<dbReference type="Gene3D" id="1.20.1730.10">
    <property type="entry name" value="Sodium/glucose cotransporter"/>
    <property type="match status" value="1"/>
</dbReference>
<keyword evidence="11" id="KW-0739">Sodium transport</keyword>
<evidence type="ECO:0000256" key="11">
    <source>
        <dbReference type="ARBA" id="ARBA00023201"/>
    </source>
</evidence>
<dbReference type="GO" id="GO:0005886">
    <property type="term" value="C:plasma membrane"/>
    <property type="evidence" value="ECO:0007669"/>
    <property type="project" value="UniProtKB-SubCell"/>
</dbReference>
<evidence type="ECO:0000256" key="3">
    <source>
        <dbReference type="ARBA" id="ARBA00022448"/>
    </source>
</evidence>
<dbReference type="GO" id="GO:0006814">
    <property type="term" value="P:sodium ion transport"/>
    <property type="evidence" value="ECO:0007669"/>
    <property type="project" value="UniProtKB-KW"/>
</dbReference>
<evidence type="ECO:0000256" key="13">
    <source>
        <dbReference type="SAM" id="Phobius"/>
    </source>
</evidence>
<evidence type="ECO:0000256" key="8">
    <source>
        <dbReference type="ARBA" id="ARBA00023053"/>
    </source>
</evidence>
<keyword evidence="3" id="KW-0813">Transport</keyword>
<evidence type="ECO:0000256" key="7">
    <source>
        <dbReference type="ARBA" id="ARBA00022989"/>
    </source>
</evidence>
<dbReference type="PANTHER" id="PTHR48086:SF3">
    <property type="entry name" value="SODIUM_PROLINE SYMPORTER"/>
    <property type="match status" value="1"/>
</dbReference>
<sequence>MVGTIEENFSFWQWTLVIATSVLLIVFSPLAKNAKQFFNAQTKGKSPNFGMLTGSLVISWVFAKSIAVASDLGFEHGFTGGLAYASYYGSFLVAGVVIYRMRTIGGFTSIHSFLGQKFGQKALQLFSVVIAIRLFNEVWSNTMVIGYYFGDYGSTPFFASVIVFTVLTLIYSLKGGLSSSIFSDLIQIGLFGILLISILVIFGGQSESSLGEVVTEGDFSFDNGVNLILVGLLHSFSYPFHDPVMTDRGFISKPKTTLWSFIFAGILGGLLIFTFSLVGIYGRLNGADSSDLTSFGALFGPLMLLLINFIMIVSASSTLDSSFSSASKLIAVDLKKGETLKVGRWSMLIFTIAGSIPLFFDPAILSATTISGVMVIGLTPIFLFWKIPAPKLSFFLSVLSGIGFGLLAVLDLFPKSLVITDGPYSDLLWITIFGIIVCFIVYFIPIGLKSKK</sequence>
<dbReference type="PROSITE" id="PS50283">
    <property type="entry name" value="NA_SOLUT_SYMP_3"/>
    <property type="match status" value="1"/>
</dbReference>
<feature type="transmembrane region" description="Helical" evidence="13">
    <location>
        <begin position="12"/>
        <end position="31"/>
    </location>
</feature>
<comment type="similarity">
    <text evidence="2">Belongs to the sodium:solute symporter (SSF) (TC 2.A.21) family.</text>
</comment>
<dbReference type="GO" id="GO:0015293">
    <property type="term" value="F:symporter activity"/>
    <property type="evidence" value="ECO:0007669"/>
    <property type="project" value="UniProtKB-KW"/>
</dbReference>
<name>A0A3E1EUL4_9FLAO</name>
<dbReference type="AlphaFoldDB" id="A0A3E1EUL4"/>
<evidence type="ECO:0000313" key="14">
    <source>
        <dbReference type="EMBL" id="RFC53173.1"/>
    </source>
</evidence>
<keyword evidence="4" id="KW-1003">Cell membrane</keyword>
<protein>
    <submittedName>
        <fullName evidence="14">Sodium:solute symporter</fullName>
    </submittedName>
</protein>
<dbReference type="EMBL" id="QURB01000012">
    <property type="protein sequence ID" value="RFC53173.1"/>
    <property type="molecule type" value="Genomic_DNA"/>
</dbReference>
<dbReference type="Proteomes" id="UP000257127">
    <property type="component" value="Unassembled WGS sequence"/>
</dbReference>
<keyword evidence="6" id="KW-0769">Symport</keyword>
<evidence type="ECO:0000256" key="1">
    <source>
        <dbReference type="ARBA" id="ARBA00004651"/>
    </source>
</evidence>